<reference evidence="11 12" key="1">
    <citation type="submission" date="2017-07" db="EMBL/GenBank/DDBJ databases">
        <title>Draft Genome Sequences of Select Purple Nonsulfur Bacteria.</title>
        <authorList>
            <person name="Lasarre B."/>
            <person name="Mckinlay J.B."/>
        </authorList>
    </citation>
    <scope>NUCLEOTIDE SEQUENCE [LARGE SCALE GENOMIC DNA]</scope>
    <source>
        <strain evidence="11 12">DSM 5909</strain>
    </source>
</reference>
<keyword evidence="5" id="KW-0479">Metal-binding</keyword>
<comment type="cofactor">
    <cofactor evidence="1">
        <name>Mg(2+)</name>
        <dbReference type="ChEBI" id="CHEBI:18420"/>
    </cofactor>
</comment>
<keyword evidence="12" id="KW-1185">Reference proteome</keyword>
<evidence type="ECO:0000313" key="12">
    <source>
        <dbReference type="Proteomes" id="UP000249130"/>
    </source>
</evidence>
<evidence type="ECO:0000256" key="6">
    <source>
        <dbReference type="ARBA" id="ARBA00022741"/>
    </source>
</evidence>
<dbReference type="InterPro" id="IPR050264">
    <property type="entry name" value="Bact_CCA-adding_enz_type3_sf"/>
</dbReference>
<comment type="caution">
    <text evidence="11">The sequence shown here is derived from an EMBL/GenBank/DDBJ whole genome shotgun (WGS) entry which is preliminary data.</text>
</comment>
<evidence type="ECO:0000256" key="5">
    <source>
        <dbReference type="ARBA" id="ARBA00022723"/>
    </source>
</evidence>
<keyword evidence="6" id="KW-0547">Nucleotide-binding</keyword>
<dbReference type="GO" id="GO:0008033">
    <property type="term" value="P:tRNA processing"/>
    <property type="evidence" value="ECO:0007669"/>
    <property type="project" value="UniProtKB-KW"/>
</dbReference>
<accession>A0A327KNQ8</accession>
<evidence type="ECO:0000256" key="3">
    <source>
        <dbReference type="ARBA" id="ARBA00022694"/>
    </source>
</evidence>
<dbReference type="GO" id="GO:0000166">
    <property type="term" value="F:nucleotide binding"/>
    <property type="evidence" value="ECO:0007669"/>
    <property type="project" value="UniProtKB-KW"/>
</dbReference>
<dbReference type="Proteomes" id="UP000249130">
    <property type="component" value="Unassembled WGS sequence"/>
</dbReference>
<evidence type="ECO:0000313" key="11">
    <source>
        <dbReference type="EMBL" id="RAI39981.1"/>
    </source>
</evidence>
<dbReference type="AlphaFoldDB" id="A0A327KNQ8"/>
<dbReference type="PANTHER" id="PTHR46173:SF1">
    <property type="entry name" value="CCA TRNA NUCLEOTIDYLTRANSFERASE 1, MITOCHONDRIAL"/>
    <property type="match status" value="1"/>
</dbReference>
<evidence type="ECO:0000256" key="7">
    <source>
        <dbReference type="ARBA" id="ARBA00022842"/>
    </source>
</evidence>
<dbReference type="Pfam" id="PF12627">
    <property type="entry name" value="PolyA_pol_RNAbd"/>
    <property type="match status" value="1"/>
</dbReference>
<dbReference type="CDD" id="cd05398">
    <property type="entry name" value="NT_ClassII-CCAase"/>
    <property type="match status" value="1"/>
</dbReference>
<dbReference type="Pfam" id="PF01743">
    <property type="entry name" value="PolyA_pol"/>
    <property type="match status" value="1"/>
</dbReference>
<dbReference type="GO" id="GO:0046872">
    <property type="term" value="F:metal ion binding"/>
    <property type="evidence" value="ECO:0007669"/>
    <property type="project" value="UniProtKB-KW"/>
</dbReference>
<dbReference type="GO" id="GO:0016779">
    <property type="term" value="F:nucleotidyltransferase activity"/>
    <property type="evidence" value="ECO:0007669"/>
    <property type="project" value="UniProtKB-KW"/>
</dbReference>
<evidence type="ECO:0000256" key="1">
    <source>
        <dbReference type="ARBA" id="ARBA00001946"/>
    </source>
</evidence>
<gene>
    <name evidence="11" type="ORF">CH341_24740</name>
</gene>
<evidence type="ECO:0000256" key="8">
    <source>
        <dbReference type="RuleBase" id="RU003953"/>
    </source>
</evidence>
<dbReference type="GO" id="GO:0000049">
    <property type="term" value="F:tRNA binding"/>
    <property type="evidence" value="ECO:0007669"/>
    <property type="project" value="TreeGrafter"/>
</dbReference>
<dbReference type="OrthoDB" id="9805698at2"/>
<name>A0A327KNQ8_9BRAD</name>
<dbReference type="RefSeq" id="WP_111421677.1">
    <property type="nucleotide sequence ID" value="NZ_NPEX01000256.1"/>
</dbReference>
<feature type="domain" description="tRNA nucleotidyltransferase/poly(A) polymerase RNA and SrmB- binding" evidence="10">
    <location>
        <begin position="197"/>
        <end position="237"/>
    </location>
</feature>
<dbReference type="SUPFAM" id="SSF81891">
    <property type="entry name" value="Poly A polymerase C-terminal region-like"/>
    <property type="match status" value="1"/>
</dbReference>
<proteinExistence type="inferred from homology"/>
<evidence type="ECO:0000256" key="2">
    <source>
        <dbReference type="ARBA" id="ARBA00022679"/>
    </source>
</evidence>
<organism evidence="11 12">
    <name type="scientific">Rhodoplanes roseus</name>
    <dbReference type="NCBI Taxonomy" id="29409"/>
    <lineage>
        <taxon>Bacteria</taxon>
        <taxon>Pseudomonadati</taxon>
        <taxon>Pseudomonadota</taxon>
        <taxon>Alphaproteobacteria</taxon>
        <taxon>Hyphomicrobiales</taxon>
        <taxon>Nitrobacteraceae</taxon>
        <taxon>Rhodoplanes</taxon>
    </lineage>
</organism>
<evidence type="ECO:0000259" key="10">
    <source>
        <dbReference type="Pfam" id="PF12627"/>
    </source>
</evidence>
<dbReference type="Gene3D" id="3.30.460.10">
    <property type="entry name" value="Beta Polymerase, domain 2"/>
    <property type="match status" value="1"/>
</dbReference>
<dbReference type="EMBL" id="NPEX01000256">
    <property type="protein sequence ID" value="RAI39981.1"/>
    <property type="molecule type" value="Genomic_DNA"/>
</dbReference>
<keyword evidence="8" id="KW-0694">RNA-binding</keyword>
<sequence length="418" mass="45658">MTWRRLAAAGWLAAEPLTRVLALLDRDGEEARVVGGAVRNALLREPVDEVDIATTARPEEVMRRAVAAGLKAVPTGIDHGTVTIVAAGRPFEVTTLRRDVETFGRKAAVAFGRDWRVDAERRDFTMNALSVSPDGTLHDPVDGLPDVEARRVRFIGDPDRRIDEDHLRILRFFRFHAAYGNGAFDGPSLRACIVGREKLRGLSRERIRMELTKLLPAPAAAATLAMMADTGILQLVLGGIGRSWDVAAMGARERELGFAPDATRRLAALAVLVAEDADRLRDRLRLTNTEHRRLAAMAEQWRGLGAATTEQAARTLLYRLGPDLYVDRVMLAWARAGAEAEREAAAWRLLATLPQRWRAPKLPLRAARFMAHGLAGAALGAAMRDAEAAWIAAGFPSDREALDRVVATVLAGRSSPSD</sequence>
<comment type="similarity">
    <text evidence="8">Belongs to the tRNA nucleotidyltransferase/poly(A) polymerase family.</text>
</comment>
<protein>
    <submittedName>
        <fullName evidence="11">CCA tRNA nucleotidyltransferase</fullName>
    </submittedName>
</protein>
<keyword evidence="7" id="KW-0460">Magnesium</keyword>
<keyword evidence="4" id="KW-0548">Nucleotidyltransferase</keyword>
<feature type="domain" description="Poly A polymerase head" evidence="9">
    <location>
        <begin position="31"/>
        <end position="153"/>
    </location>
</feature>
<dbReference type="InterPro" id="IPR032828">
    <property type="entry name" value="PolyA_RNA-bd"/>
</dbReference>
<keyword evidence="3" id="KW-0819">tRNA processing</keyword>
<evidence type="ECO:0000256" key="4">
    <source>
        <dbReference type="ARBA" id="ARBA00022695"/>
    </source>
</evidence>
<dbReference type="PANTHER" id="PTHR46173">
    <property type="entry name" value="CCA TRNA NUCLEOTIDYLTRANSFERASE 1, MITOCHONDRIAL"/>
    <property type="match status" value="1"/>
</dbReference>
<keyword evidence="2 8" id="KW-0808">Transferase</keyword>
<dbReference type="Gene3D" id="1.10.3090.10">
    <property type="entry name" value="cca-adding enzyme, domain 2"/>
    <property type="match status" value="1"/>
</dbReference>
<dbReference type="InterPro" id="IPR043519">
    <property type="entry name" value="NT_sf"/>
</dbReference>
<evidence type="ECO:0000259" key="9">
    <source>
        <dbReference type="Pfam" id="PF01743"/>
    </source>
</evidence>
<dbReference type="SUPFAM" id="SSF81301">
    <property type="entry name" value="Nucleotidyltransferase"/>
    <property type="match status" value="1"/>
</dbReference>
<dbReference type="InterPro" id="IPR002646">
    <property type="entry name" value="PolA_pol_head_dom"/>
</dbReference>